<dbReference type="PANTHER" id="PTHR30454">
    <property type="entry name" value="4-HYDROXY-3-METHYLBUT-2-EN-1-YL DIPHOSPHATE SYNTHASE"/>
    <property type="match status" value="1"/>
</dbReference>
<dbReference type="PIRSF" id="PIRSF004640">
    <property type="entry name" value="IspG"/>
    <property type="match status" value="1"/>
</dbReference>
<name>A0ABV0CET2_9NEIS</name>
<keyword evidence="5 7" id="KW-0411">Iron-sulfur</keyword>
<keyword evidence="3 7" id="KW-0560">Oxidoreductase</keyword>
<evidence type="ECO:0000256" key="1">
    <source>
        <dbReference type="ARBA" id="ARBA00022485"/>
    </source>
</evidence>
<feature type="binding site" evidence="7">
    <location>
        <position position="300"/>
    </location>
    <ligand>
        <name>[4Fe-4S] cluster</name>
        <dbReference type="ChEBI" id="CHEBI:49883"/>
    </ligand>
</feature>
<evidence type="ECO:0000256" key="5">
    <source>
        <dbReference type="ARBA" id="ARBA00023014"/>
    </source>
</evidence>
<evidence type="ECO:0000256" key="2">
    <source>
        <dbReference type="ARBA" id="ARBA00022723"/>
    </source>
</evidence>
<dbReference type="NCBIfam" id="TIGR00612">
    <property type="entry name" value="ispG_gcpE"/>
    <property type="match status" value="1"/>
</dbReference>
<feature type="binding site" evidence="7">
    <location>
        <position position="303"/>
    </location>
    <ligand>
        <name>[4Fe-4S] cluster</name>
        <dbReference type="ChEBI" id="CHEBI:49883"/>
    </ligand>
</feature>
<dbReference type="Gene3D" id="3.30.413.10">
    <property type="entry name" value="Sulfite Reductase Hemoprotein, domain 1"/>
    <property type="match status" value="1"/>
</dbReference>
<evidence type="ECO:0000313" key="10">
    <source>
        <dbReference type="EMBL" id="MEN7429617.1"/>
    </source>
</evidence>
<dbReference type="HAMAP" id="MF_00159">
    <property type="entry name" value="IspG"/>
    <property type="match status" value="1"/>
</dbReference>
<evidence type="ECO:0000256" key="3">
    <source>
        <dbReference type="ARBA" id="ARBA00023002"/>
    </source>
</evidence>
<feature type="domain" description="IspG TIM-barrel" evidence="8">
    <location>
        <begin position="11"/>
        <end position="281"/>
    </location>
</feature>
<feature type="domain" description="IspG C-terminal" evidence="9">
    <location>
        <begin position="297"/>
        <end position="398"/>
    </location>
</feature>
<sequence>MDSVNIARRPTRLVRVGHVLVGSGAPVMVQSMTNTDTADAAGTAEQVYQLAQAGSEVVRITVNSPEAAARVVEIRQRLDDLGCDVPLVGDFHFNGDRLLKEFPDCAKALAKYRINPGNVGKGAKGDDKFAFMIRTAMEHDKAVRIGVNWGSLDQALLARMMDANNRSANPLPLPKLMQEALIVSALESAEKAVEIGLSPDNIILSCKVSNVQDLISVYRELGGRCDYPLHLGLTEAGMGSKGIVASSAALAVLLQEGIGDTIRISLTPQPGEARTKEVVVAQELLQTMGLRSFTPLVTACPGCGRTTSTFFQELADHIQNYLREQMPIWRLQYPGVEDMKVAVMGCVVNGPGESKLADIGISLPGTGEVPVAPVYVDGQKDVTLKGDNIPAEFTAIVDEYVKTRYGEGGAKRREDGTRIIPIRSVSV</sequence>
<comment type="pathway">
    <text evidence="7">Isoprenoid biosynthesis; isopentenyl diphosphate biosynthesis via DXP pathway; isopentenyl diphosphate from 1-deoxy-D-xylulose 5-phosphate: step 5/6.</text>
</comment>
<comment type="similarity">
    <text evidence="7">Belongs to the IspG family.</text>
</comment>
<evidence type="ECO:0000256" key="6">
    <source>
        <dbReference type="ARBA" id="ARBA00023229"/>
    </source>
</evidence>
<organism evidence="10 11">
    <name type="scientific">Chromobacterium indicum</name>
    <dbReference type="NCBI Taxonomy" id="3110228"/>
    <lineage>
        <taxon>Bacteria</taxon>
        <taxon>Pseudomonadati</taxon>
        <taxon>Pseudomonadota</taxon>
        <taxon>Betaproteobacteria</taxon>
        <taxon>Neisseriales</taxon>
        <taxon>Chromobacteriaceae</taxon>
        <taxon>Chromobacterium</taxon>
    </lineage>
</organism>
<evidence type="ECO:0000256" key="7">
    <source>
        <dbReference type="HAMAP-Rule" id="MF_00159"/>
    </source>
</evidence>
<dbReference type="InterPro" id="IPR011005">
    <property type="entry name" value="Dihydropteroate_synth-like_sf"/>
</dbReference>
<reference evidence="10 11" key="1">
    <citation type="submission" date="2023-12" db="EMBL/GenBank/DDBJ databases">
        <title>Chromobacterium sp. strain TRC.1.1.SA producing antimicrobial pigment.</title>
        <authorList>
            <person name="Verma N."/>
            <person name="Choksket S."/>
            <person name="Pinnaka A.K."/>
            <person name="Korpole S."/>
        </authorList>
    </citation>
    <scope>NUCLEOTIDE SEQUENCE [LARGE SCALE GENOMIC DNA]</scope>
    <source>
        <strain evidence="10 11">TRC1.1.SA</strain>
    </source>
</reference>
<dbReference type="NCBIfam" id="NF001540">
    <property type="entry name" value="PRK00366.1"/>
    <property type="match status" value="1"/>
</dbReference>
<dbReference type="GO" id="GO:0046429">
    <property type="term" value="F:4-hydroxy-3-methylbut-2-en-1-yl diphosphate synthase activity (ferredoxin)"/>
    <property type="evidence" value="ECO:0007669"/>
    <property type="project" value="UniProtKB-EC"/>
</dbReference>
<evidence type="ECO:0000259" key="8">
    <source>
        <dbReference type="Pfam" id="PF04551"/>
    </source>
</evidence>
<comment type="function">
    <text evidence="7">Converts 2C-methyl-D-erythritol 2,4-cyclodiphosphate (ME-2,4cPP) into 1-hydroxy-2-methyl-2-(E)-butenyl 4-diphosphate.</text>
</comment>
<keyword evidence="1 7" id="KW-0004">4Fe-4S</keyword>
<dbReference type="Proteomes" id="UP001405405">
    <property type="component" value="Unassembled WGS sequence"/>
</dbReference>
<dbReference type="Gene3D" id="3.20.20.20">
    <property type="entry name" value="Dihydropteroate synthase-like"/>
    <property type="match status" value="1"/>
</dbReference>
<comment type="cofactor">
    <cofactor evidence="7">
        <name>[4Fe-4S] cluster</name>
        <dbReference type="ChEBI" id="CHEBI:49883"/>
    </cofactor>
    <text evidence="7">Binds 1 [4Fe-4S] cluster.</text>
</comment>
<keyword evidence="4 7" id="KW-0408">Iron</keyword>
<dbReference type="SUPFAM" id="SSF56014">
    <property type="entry name" value="Nitrite and sulphite reductase 4Fe-4S domain-like"/>
    <property type="match status" value="1"/>
</dbReference>
<evidence type="ECO:0000313" key="11">
    <source>
        <dbReference type="Proteomes" id="UP001405405"/>
    </source>
</evidence>
<dbReference type="InterPro" id="IPR058578">
    <property type="entry name" value="IspG_TIM"/>
</dbReference>
<proteinExistence type="inferred from homology"/>
<dbReference type="Pfam" id="PF26540">
    <property type="entry name" value="GcpE_C"/>
    <property type="match status" value="1"/>
</dbReference>
<protein>
    <recommendedName>
        <fullName evidence="7">4-hydroxy-3-methylbut-2-en-1-yl diphosphate synthase (flavodoxin)</fullName>
        <ecNumber evidence="7">1.17.7.3</ecNumber>
    </recommendedName>
    <alternativeName>
        <fullName evidence="7">1-hydroxy-2-methyl-2-(E)-butenyl 4-diphosphate synthase</fullName>
    </alternativeName>
</protein>
<feature type="binding site" evidence="7">
    <location>
        <position position="346"/>
    </location>
    <ligand>
        <name>[4Fe-4S] cluster</name>
        <dbReference type="ChEBI" id="CHEBI:49883"/>
    </ligand>
</feature>
<dbReference type="EC" id="1.17.7.3" evidence="7"/>
<keyword evidence="6 7" id="KW-0414">Isoprene biosynthesis</keyword>
<dbReference type="PANTHER" id="PTHR30454:SF0">
    <property type="entry name" value="4-HYDROXY-3-METHYLBUT-2-EN-1-YL DIPHOSPHATE SYNTHASE (FERREDOXIN), CHLOROPLASTIC"/>
    <property type="match status" value="1"/>
</dbReference>
<comment type="caution">
    <text evidence="10">The sequence shown here is derived from an EMBL/GenBank/DDBJ whole genome shotgun (WGS) entry which is preliminary data.</text>
</comment>
<dbReference type="InterPro" id="IPR058579">
    <property type="entry name" value="IspG_C"/>
</dbReference>
<keyword evidence="2 7" id="KW-0479">Metal-binding</keyword>
<dbReference type="InterPro" id="IPR016425">
    <property type="entry name" value="IspG_bac"/>
</dbReference>
<evidence type="ECO:0000256" key="4">
    <source>
        <dbReference type="ARBA" id="ARBA00023004"/>
    </source>
</evidence>
<keyword evidence="11" id="KW-1185">Reference proteome</keyword>
<dbReference type="InterPro" id="IPR045854">
    <property type="entry name" value="NO2/SO3_Rdtase_4Fe4S_sf"/>
</dbReference>
<feature type="binding site" evidence="7">
    <location>
        <position position="353"/>
    </location>
    <ligand>
        <name>[4Fe-4S] cluster</name>
        <dbReference type="ChEBI" id="CHEBI:49883"/>
    </ligand>
</feature>
<evidence type="ECO:0000259" key="9">
    <source>
        <dbReference type="Pfam" id="PF26540"/>
    </source>
</evidence>
<gene>
    <name evidence="7 10" type="primary">ispG</name>
    <name evidence="10" type="synonym">gcpE</name>
    <name evidence="10" type="ORF">VA599_02595</name>
</gene>
<dbReference type="EMBL" id="JAYFSJ010000002">
    <property type="protein sequence ID" value="MEN7429617.1"/>
    <property type="molecule type" value="Genomic_DNA"/>
</dbReference>
<dbReference type="Pfam" id="PF04551">
    <property type="entry name" value="GcpE"/>
    <property type="match status" value="1"/>
</dbReference>
<accession>A0ABV0CET2</accession>
<dbReference type="InterPro" id="IPR004588">
    <property type="entry name" value="IspG_bac-typ"/>
</dbReference>
<dbReference type="RefSeq" id="WP_346787579.1">
    <property type="nucleotide sequence ID" value="NZ_JAYFSJ010000002.1"/>
</dbReference>
<comment type="catalytic activity">
    <reaction evidence="7">
        <text>(2E)-4-hydroxy-3-methylbut-2-enyl diphosphate + oxidized [flavodoxin] + H2O + 2 H(+) = 2-C-methyl-D-erythritol 2,4-cyclic diphosphate + reduced [flavodoxin]</text>
        <dbReference type="Rhea" id="RHEA:43604"/>
        <dbReference type="Rhea" id="RHEA-COMP:10622"/>
        <dbReference type="Rhea" id="RHEA-COMP:10623"/>
        <dbReference type="ChEBI" id="CHEBI:15377"/>
        <dbReference type="ChEBI" id="CHEBI:15378"/>
        <dbReference type="ChEBI" id="CHEBI:57618"/>
        <dbReference type="ChEBI" id="CHEBI:58210"/>
        <dbReference type="ChEBI" id="CHEBI:58483"/>
        <dbReference type="ChEBI" id="CHEBI:128753"/>
        <dbReference type="EC" id="1.17.7.3"/>
    </reaction>
</comment>